<evidence type="ECO:0000313" key="6">
    <source>
        <dbReference type="EMBL" id="PWG58917.1"/>
    </source>
</evidence>
<accession>A0A2U2MPZ2</accession>
<dbReference type="Gene3D" id="3.40.50.300">
    <property type="entry name" value="P-loop containing nucleotide triphosphate hydrolases"/>
    <property type="match status" value="2"/>
</dbReference>
<reference evidence="6 7" key="1">
    <citation type="journal article" date="2018" name="Int. J. Syst. Evol. Microbiol.">
        <title>Bifidobacterium catulorum sp. nov., a novel taxon from the faeces of the baby common marmoset (Callithrix jacchus).</title>
        <authorList>
            <person name="Modesto M."/>
            <person name="Michelini S."/>
            <person name="Oki K."/>
            <person name="Biavati B."/>
            <person name="Watanabe K."/>
            <person name="Mattarelli P."/>
        </authorList>
    </citation>
    <scope>NUCLEOTIDE SEQUENCE [LARGE SCALE GENOMIC DNA]</scope>
    <source>
        <strain evidence="6 7">MRM 8.19</strain>
    </source>
</reference>
<dbReference type="PANTHER" id="PTHR32182">
    <property type="entry name" value="DNA REPLICATION AND REPAIR PROTEIN RECF"/>
    <property type="match status" value="1"/>
</dbReference>
<feature type="domain" description="Protein CR006 P-loop" evidence="5">
    <location>
        <begin position="16"/>
        <end position="714"/>
    </location>
</feature>
<dbReference type="SUPFAM" id="SSF52540">
    <property type="entry name" value="P-loop containing nucleoside triphosphate hydrolases"/>
    <property type="match status" value="1"/>
</dbReference>
<dbReference type="GO" id="GO:0009432">
    <property type="term" value="P:SOS response"/>
    <property type="evidence" value="ECO:0007669"/>
    <property type="project" value="UniProtKB-KW"/>
</dbReference>
<keyword evidence="3" id="KW-0742">SOS response</keyword>
<dbReference type="AlphaFoldDB" id="A0A2U2MPZ2"/>
<sequence>MCELRKFTEIVNFGVFRSFHWSQNIPEFKQINIIYGWNGTGKSTFMRLLESLESGVSADFPEGCYVAENENEEIFTQGQEFSTGIRVFNEDFIKRNVNFEQSTSQDISVTFGEKAIALAMEIEQYTEVYDELKEKYDKLQEEKDRTGKELSELFSQTAKTIGIAIEGAPSRKYTRTQAKADFELLVGKRVLLPAEYNAYRQTLSQKPLKRLEKLDLSRMGVYLNGIVDRASDLLCQSVRHVPINELTQNTALALWVEKGLQLHETLRSRNCAFCENPISDTRMRALKNHFNEDDKRLKASLDECINGLRSCRNELHSISCADEMRIYDELRPDYLACKAVVDRQLKILSSAINDYISVLNAKKQKPDRAPIAENIPSAETLIRACDRMNFVIDRHNRKTDSFDKAQSLAKKCLKEHELSLIAEKVDAYHTLIRQCEQRLIAIRGNAGDWSENTLSGLSNILGAKKNELAKNSGACPILNRNLATFLGRTEIEFQPRPDEGGYSIVRDGHAATHLSEGERLAIAFVFFVTTLEEENFTLADSILAIDDPVSSLDANYRYQAFSFLKEVVEKSKQAFITTHDFSFLKILLNWAKHARGKKASFYMLQCSNDAQKRRCSSLAPLDNDLNRFETEYRFLFHLLKTYENDGTIRSAYPIPNIVRKVLDTFLMNNVPICGSPYQRLGKIDFDERKKASLYKFANDESHITGDALDPALVPQTRECLGYLFEMMHAVAPKQYEYLCEE</sequence>
<evidence type="ECO:0000259" key="5">
    <source>
        <dbReference type="Pfam" id="PF13166"/>
    </source>
</evidence>
<keyword evidence="7" id="KW-1185">Reference proteome</keyword>
<organism evidence="6 7">
    <name type="scientific">Bifidobacterium catulorum</name>
    <dbReference type="NCBI Taxonomy" id="1630173"/>
    <lineage>
        <taxon>Bacteria</taxon>
        <taxon>Bacillati</taxon>
        <taxon>Actinomycetota</taxon>
        <taxon>Actinomycetes</taxon>
        <taxon>Bifidobacteriales</taxon>
        <taxon>Bifidobacteriaceae</taxon>
        <taxon>Bifidobacterium</taxon>
    </lineage>
</organism>
<gene>
    <name evidence="6" type="ORF">DF200_10335</name>
</gene>
<evidence type="ECO:0000313" key="7">
    <source>
        <dbReference type="Proteomes" id="UP000245753"/>
    </source>
</evidence>
<name>A0A2U2MPZ2_9BIFI</name>
<evidence type="ECO:0000256" key="4">
    <source>
        <dbReference type="SAM" id="Coils"/>
    </source>
</evidence>
<dbReference type="EMBL" id="QFFN01000061">
    <property type="protein sequence ID" value="PWG58917.1"/>
    <property type="molecule type" value="Genomic_DNA"/>
</dbReference>
<dbReference type="InterPro" id="IPR026866">
    <property type="entry name" value="CR006_AAA"/>
</dbReference>
<feature type="coiled-coil region" evidence="4">
    <location>
        <begin position="115"/>
        <end position="156"/>
    </location>
</feature>
<keyword evidence="4" id="KW-0175">Coiled coil</keyword>
<evidence type="ECO:0000256" key="2">
    <source>
        <dbReference type="ARBA" id="ARBA00023204"/>
    </source>
</evidence>
<dbReference type="OrthoDB" id="4428168at2"/>
<evidence type="ECO:0000256" key="1">
    <source>
        <dbReference type="ARBA" id="ARBA00022763"/>
    </source>
</evidence>
<keyword evidence="1" id="KW-0227">DNA damage</keyword>
<keyword evidence="2" id="KW-0234">DNA repair</keyword>
<dbReference type="PANTHER" id="PTHR32182:SF0">
    <property type="entry name" value="DNA REPLICATION AND REPAIR PROTEIN RECF"/>
    <property type="match status" value="1"/>
</dbReference>
<dbReference type="GO" id="GO:0000731">
    <property type="term" value="P:DNA synthesis involved in DNA repair"/>
    <property type="evidence" value="ECO:0007669"/>
    <property type="project" value="TreeGrafter"/>
</dbReference>
<dbReference type="InterPro" id="IPR027417">
    <property type="entry name" value="P-loop_NTPase"/>
</dbReference>
<protein>
    <recommendedName>
        <fullName evidence="5">Protein CR006 P-loop domain-containing protein</fullName>
    </recommendedName>
</protein>
<dbReference type="Pfam" id="PF13166">
    <property type="entry name" value="AAA_13"/>
    <property type="match status" value="1"/>
</dbReference>
<proteinExistence type="predicted"/>
<dbReference type="RefSeq" id="WP_109138188.1">
    <property type="nucleotide sequence ID" value="NZ_QFFN01000061.1"/>
</dbReference>
<dbReference type="GO" id="GO:0006302">
    <property type="term" value="P:double-strand break repair"/>
    <property type="evidence" value="ECO:0007669"/>
    <property type="project" value="TreeGrafter"/>
</dbReference>
<evidence type="ECO:0000256" key="3">
    <source>
        <dbReference type="ARBA" id="ARBA00023236"/>
    </source>
</evidence>
<dbReference type="Proteomes" id="UP000245753">
    <property type="component" value="Unassembled WGS sequence"/>
</dbReference>
<comment type="caution">
    <text evidence="6">The sequence shown here is derived from an EMBL/GenBank/DDBJ whole genome shotgun (WGS) entry which is preliminary data.</text>
</comment>